<gene>
    <name evidence="2" type="ORF">GB883_19880</name>
</gene>
<dbReference type="InterPro" id="IPR037401">
    <property type="entry name" value="SnoaL-like"/>
</dbReference>
<evidence type="ECO:0000313" key="2">
    <source>
        <dbReference type="EMBL" id="KAE8762335.1"/>
    </source>
</evidence>
<accession>A0A7J5UIW9</accession>
<dbReference type="SUPFAM" id="SSF54427">
    <property type="entry name" value="NTF2-like"/>
    <property type="match status" value="1"/>
</dbReference>
<dbReference type="OrthoDB" id="1551077at2"/>
<protein>
    <submittedName>
        <fullName evidence="2">DUF4440 domain-containing protein</fullName>
    </submittedName>
</protein>
<dbReference type="Gene3D" id="3.10.450.50">
    <property type="match status" value="1"/>
</dbReference>
<dbReference type="AlphaFoldDB" id="A0A7J5UIW9"/>
<organism evidence="2 3">
    <name type="scientific">Georgenia thermotolerans</name>
    <dbReference type="NCBI Taxonomy" id="527326"/>
    <lineage>
        <taxon>Bacteria</taxon>
        <taxon>Bacillati</taxon>
        <taxon>Actinomycetota</taxon>
        <taxon>Actinomycetes</taxon>
        <taxon>Micrococcales</taxon>
        <taxon>Bogoriellaceae</taxon>
        <taxon>Georgenia</taxon>
    </lineage>
</organism>
<proteinExistence type="predicted"/>
<dbReference type="EMBL" id="WHJE01000191">
    <property type="protein sequence ID" value="KAE8762335.1"/>
    <property type="molecule type" value="Genomic_DNA"/>
</dbReference>
<sequence>MDLEETVRRYHDAANQFATGDPQGIKALYSRTDDVMLANPFGPAVRGWAAVSDALDRASASFRDGAVTAFERVAKYADHDVASIHETERWQAKVAGRPEISTFTLRATSTFRREEGSWKLVLRHADPIDTADPAGPLRARGA</sequence>
<feature type="domain" description="SnoaL-like" evidence="1">
    <location>
        <begin position="5"/>
        <end position="124"/>
    </location>
</feature>
<reference evidence="2 3" key="1">
    <citation type="submission" date="2019-10" db="EMBL/GenBank/DDBJ databases">
        <title>Georgenia wutianyii sp. nov. and Georgenia yuyongxinii sp. nov. isolated from plateau pika (Ochotona curzoniae) in the Qinghai-Tibet plateau of China.</title>
        <authorList>
            <person name="Tian Z."/>
        </authorList>
    </citation>
    <scope>NUCLEOTIDE SEQUENCE [LARGE SCALE GENOMIC DNA]</scope>
    <source>
        <strain evidence="2 3">DSM 21501</strain>
    </source>
</reference>
<name>A0A7J5UIW9_9MICO</name>
<comment type="caution">
    <text evidence="2">The sequence shown here is derived from an EMBL/GenBank/DDBJ whole genome shotgun (WGS) entry which is preliminary data.</text>
</comment>
<dbReference type="Pfam" id="PF13474">
    <property type="entry name" value="SnoaL_3"/>
    <property type="match status" value="1"/>
</dbReference>
<dbReference type="InterPro" id="IPR032710">
    <property type="entry name" value="NTF2-like_dom_sf"/>
</dbReference>
<dbReference type="RefSeq" id="WP_152204849.1">
    <property type="nucleotide sequence ID" value="NZ_VUKF01000084.1"/>
</dbReference>
<keyword evidence="3" id="KW-1185">Reference proteome</keyword>
<dbReference type="Proteomes" id="UP000451860">
    <property type="component" value="Unassembled WGS sequence"/>
</dbReference>
<evidence type="ECO:0000259" key="1">
    <source>
        <dbReference type="Pfam" id="PF13474"/>
    </source>
</evidence>
<evidence type="ECO:0000313" key="3">
    <source>
        <dbReference type="Proteomes" id="UP000451860"/>
    </source>
</evidence>